<evidence type="ECO:0000313" key="2">
    <source>
        <dbReference type="EMBL" id="KAG5842960.1"/>
    </source>
</evidence>
<organism evidence="2 3">
    <name type="scientific">Anguilla anguilla</name>
    <name type="common">European freshwater eel</name>
    <name type="synonym">Muraena anguilla</name>
    <dbReference type="NCBI Taxonomy" id="7936"/>
    <lineage>
        <taxon>Eukaryota</taxon>
        <taxon>Metazoa</taxon>
        <taxon>Chordata</taxon>
        <taxon>Craniata</taxon>
        <taxon>Vertebrata</taxon>
        <taxon>Euteleostomi</taxon>
        <taxon>Actinopterygii</taxon>
        <taxon>Neopterygii</taxon>
        <taxon>Teleostei</taxon>
        <taxon>Anguilliformes</taxon>
        <taxon>Anguillidae</taxon>
        <taxon>Anguilla</taxon>
    </lineage>
</organism>
<proteinExistence type="predicted"/>
<dbReference type="GO" id="GO:0097730">
    <property type="term" value="C:non-motile cilium"/>
    <property type="evidence" value="ECO:0007669"/>
    <property type="project" value="TreeGrafter"/>
</dbReference>
<dbReference type="GO" id="GO:0042048">
    <property type="term" value="P:olfactory behavior"/>
    <property type="evidence" value="ECO:0007669"/>
    <property type="project" value="TreeGrafter"/>
</dbReference>
<feature type="domain" description="Cilia- and flagella-associated protein 69 ARM repeats" evidence="1">
    <location>
        <begin position="79"/>
        <end position="157"/>
    </location>
</feature>
<evidence type="ECO:0000259" key="1">
    <source>
        <dbReference type="Pfam" id="PF21049"/>
    </source>
</evidence>
<dbReference type="Pfam" id="PF21049">
    <property type="entry name" value="CFA69_ARM_rpt"/>
    <property type="match status" value="2"/>
</dbReference>
<dbReference type="GO" id="GO:0097225">
    <property type="term" value="C:sperm midpiece"/>
    <property type="evidence" value="ECO:0007669"/>
    <property type="project" value="TreeGrafter"/>
</dbReference>
<sequence length="176" mass="19377">MCDILKICGLPLLKEKSSDEMHYAQVVRESLSQMGMQSHDERVFSDSLATTNREANASDCFRLPDESAQHRRPTADLCLREQRSQCLDCFRVQKSKANAEGFCPISAGFRAQMVEQSGVAEILVLSMALLENQLGVRLQVLRTLQTLSSSSGICLALTLRDAPELSGALTLRALMG</sequence>
<protein>
    <recommendedName>
        <fullName evidence="1">Cilia- and flagella-associated protein 69 ARM repeats domain-containing protein</fullName>
    </recommendedName>
</protein>
<dbReference type="AlphaFoldDB" id="A0A9D3M5P4"/>
<dbReference type="PANTHER" id="PTHR14716">
    <property type="entry name" value="CILIA- AND FLAGELLA-ASSOCIATED PROTEIN 69"/>
    <property type="match status" value="1"/>
</dbReference>
<feature type="domain" description="Cilia- and flagella-associated protein 69 ARM repeats" evidence="1">
    <location>
        <begin position="1"/>
        <end position="36"/>
    </location>
</feature>
<dbReference type="Proteomes" id="UP001044222">
    <property type="component" value="Chromosome 9"/>
</dbReference>
<dbReference type="GO" id="GO:1990834">
    <property type="term" value="P:response to odorant"/>
    <property type="evidence" value="ECO:0007669"/>
    <property type="project" value="TreeGrafter"/>
</dbReference>
<gene>
    <name evidence="2" type="ORF">ANANG_G00183310</name>
</gene>
<dbReference type="PANTHER" id="PTHR14716:SF0">
    <property type="entry name" value="CILIA- AND FLAGELLA-ASSOCIATED PROTEIN 69"/>
    <property type="match status" value="1"/>
</dbReference>
<comment type="caution">
    <text evidence="2">The sequence shown here is derived from an EMBL/GenBank/DDBJ whole genome shotgun (WGS) entry which is preliminary data.</text>
</comment>
<reference evidence="2" key="1">
    <citation type="submission" date="2021-01" db="EMBL/GenBank/DDBJ databases">
        <title>A chromosome-scale assembly of European eel, Anguilla anguilla.</title>
        <authorList>
            <person name="Henkel C."/>
            <person name="Jong-Raadsen S.A."/>
            <person name="Dufour S."/>
            <person name="Weltzien F.-A."/>
            <person name="Palstra A.P."/>
            <person name="Pelster B."/>
            <person name="Spaink H.P."/>
            <person name="Van Den Thillart G.E."/>
            <person name="Jansen H."/>
            <person name="Zahm M."/>
            <person name="Klopp C."/>
            <person name="Cedric C."/>
            <person name="Louis A."/>
            <person name="Berthelot C."/>
            <person name="Parey E."/>
            <person name="Roest Crollius H."/>
            <person name="Montfort J."/>
            <person name="Robinson-Rechavi M."/>
            <person name="Bucao C."/>
            <person name="Bouchez O."/>
            <person name="Gislard M."/>
            <person name="Lluch J."/>
            <person name="Milhes M."/>
            <person name="Lampietro C."/>
            <person name="Lopez Roques C."/>
            <person name="Donnadieu C."/>
            <person name="Braasch I."/>
            <person name="Desvignes T."/>
            <person name="Postlethwait J."/>
            <person name="Bobe J."/>
            <person name="Guiguen Y."/>
            <person name="Dirks R."/>
        </authorList>
    </citation>
    <scope>NUCLEOTIDE SEQUENCE</scope>
    <source>
        <strain evidence="2">Tag_6206</strain>
        <tissue evidence="2">Liver</tissue>
    </source>
</reference>
<accession>A0A9D3M5P4</accession>
<name>A0A9D3M5P4_ANGAN</name>
<dbReference type="InterPro" id="IPR048733">
    <property type="entry name" value="CFA69_ARM_dom"/>
</dbReference>
<dbReference type="EMBL" id="JAFIRN010000009">
    <property type="protein sequence ID" value="KAG5842960.1"/>
    <property type="molecule type" value="Genomic_DNA"/>
</dbReference>
<dbReference type="GO" id="GO:1902093">
    <property type="term" value="P:positive regulation of flagellated sperm motility"/>
    <property type="evidence" value="ECO:0007669"/>
    <property type="project" value="TreeGrafter"/>
</dbReference>
<dbReference type="InterPro" id="IPR048732">
    <property type="entry name" value="CFA69"/>
</dbReference>
<keyword evidence="3" id="KW-1185">Reference proteome</keyword>
<evidence type="ECO:0000313" key="3">
    <source>
        <dbReference type="Proteomes" id="UP001044222"/>
    </source>
</evidence>